<dbReference type="Pfam" id="PF26634">
    <property type="entry name" value="DUF8207"/>
    <property type="match status" value="1"/>
</dbReference>
<evidence type="ECO:0000313" key="3">
    <source>
        <dbReference type="Proteomes" id="UP001353858"/>
    </source>
</evidence>
<name>A0AAN7PE31_9COLE</name>
<dbReference type="EMBL" id="JARPUR010000003">
    <property type="protein sequence ID" value="KAK4880841.1"/>
    <property type="molecule type" value="Genomic_DNA"/>
</dbReference>
<gene>
    <name evidence="2" type="ORF">RN001_008987</name>
</gene>
<protein>
    <recommendedName>
        <fullName evidence="1">DUF8207 domain-containing protein</fullName>
    </recommendedName>
</protein>
<proteinExistence type="predicted"/>
<dbReference type="AlphaFoldDB" id="A0AAN7PE31"/>
<evidence type="ECO:0000259" key="1">
    <source>
        <dbReference type="Pfam" id="PF26634"/>
    </source>
</evidence>
<reference evidence="3" key="1">
    <citation type="submission" date="2023-01" db="EMBL/GenBank/DDBJ databases">
        <title>Key to firefly adult light organ development and bioluminescence: homeobox transcription factors regulate luciferase expression and transportation to peroxisome.</title>
        <authorList>
            <person name="Fu X."/>
        </authorList>
    </citation>
    <scope>NUCLEOTIDE SEQUENCE [LARGE SCALE GENOMIC DNA]</scope>
</reference>
<dbReference type="InterPro" id="IPR058520">
    <property type="entry name" value="DUF8207"/>
</dbReference>
<keyword evidence="3" id="KW-1185">Reference proteome</keyword>
<organism evidence="2 3">
    <name type="scientific">Aquatica leii</name>
    <dbReference type="NCBI Taxonomy" id="1421715"/>
    <lineage>
        <taxon>Eukaryota</taxon>
        <taxon>Metazoa</taxon>
        <taxon>Ecdysozoa</taxon>
        <taxon>Arthropoda</taxon>
        <taxon>Hexapoda</taxon>
        <taxon>Insecta</taxon>
        <taxon>Pterygota</taxon>
        <taxon>Neoptera</taxon>
        <taxon>Endopterygota</taxon>
        <taxon>Coleoptera</taxon>
        <taxon>Polyphaga</taxon>
        <taxon>Elateriformia</taxon>
        <taxon>Elateroidea</taxon>
        <taxon>Lampyridae</taxon>
        <taxon>Luciolinae</taxon>
        <taxon>Aquatica</taxon>
    </lineage>
</organism>
<sequence>MNSNEINVKEKLVKARNAIRRKLNLLKENRIVSEKTFTDTYQPLIQPLTEIVSKIDAKNNDSNLEFLKKEKKEKTKFISSTPYEHSKHKLQKLTFETPKLEETRSRKQYGRSQNISPLFLDTYEVGVIEPETENVNTEDVNIDDRTSMRTILDTPAGTSFLDQYHELPRIYVEKMIHDVEGAIDHTYGIRYNIESDKWMMGNTIVNLHDKDLIIDNVKYEGTPGLYELLVMNNPNYDVITTSDENNYRHILQQTNAARRFNNPNEQLMGTRSKKYKEVIKPFSIQQKKRGGNLFKTVNSKFIEYKYWNDIHELIYKLQILWAEKVAGHTGHDNEIISIIEELLEEGYIEKPSRDILTIKK</sequence>
<evidence type="ECO:0000313" key="2">
    <source>
        <dbReference type="EMBL" id="KAK4880841.1"/>
    </source>
</evidence>
<comment type="caution">
    <text evidence="2">The sequence shown here is derived from an EMBL/GenBank/DDBJ whole genome shotgun (WGS) entry which is preliminary data.</text>
</comment>
<feature type="domain" description="DUF8207" evidence="1">
    <location>
        <begin position="183"/>
        <end position="282"/>
    </location>
</feature>
<dbReference type="PANTHER" id="PTHR35374">
    <property type="entry name" value="CYCLIN-DEPENDENT KINASE 11A-LIKE"/>
    <property type="match status" value="1"/>
</dbReference>
<accession>A0AAN7PE31</accession>
<dbReference type="PANTHER" id="PTHR35374:SF1">
    <property type="entry name" value="PROTEIN KINASE DOMAIN-CONTAINING PROTEIN"/>
    <property type="match status" value="1"/>
</dbReference>
<dbReference type="Proteomes" id="UP001353858">
    <property type="component" value="Unassembled WGS sequence"/>
</dbReference>